<protein>
    <submittedName>
        <fullName evidence="1">Uncharacterized protein</fullName>
    </submittedName>
</protein>
<proteinExistence type="predicted"/>
<accession>A0A6M4IVF3</accession>
<sequence length="89" mass="10131">MQRKVEVACTIDLESTHDHFHAHVDLDGVEVDPGDEVLVHNTPTRIPFGTQRTYSSRATVQRASWLRRQFVKLTGGTELYELYDVGFEG</sequence>
<gene>
    <name evidence="1" type="ORF">HKW67_08870</name>
</gene>
<name>A0A6M4IVF3_9BACT</name>
<dbReference type="KEGG" id="ggr:HKW67_08870"/>
<evidence type="ECO:0000313" key="2">
    <source>
        <dbReference type="Proteomes" id="UP000500938"/>
    </source>
</evidence>
<keyword evidence="2" id="KW-1185">Reference proteome</keyword>
<dbReference type="AlphaFoldDB" id="A0A6M4IVF3"/>
<dbReference type="Proteomes" id="UP000500938">
    <property type="component" value="Chromosome"/>
</dbReference>
<evidence type="ECO:0000313" key="1">
    <source>
        <dbReference type="EMBL" id="QJR38165.1"/>
    </source>
</evidence>
<dbReference type="EMBL" id="CP053085">
    <property type="protein sequence ID" value="QJR38165.1"/>
    <property type="molecule type" value="Genomic_DNA"/>
</dbReference>
<organism evidence="1 2">
    <name type="scientific">Gemmatimonas groenlandica</name>
    <dbReference type="NCBI Taxonomy" id="2732249"/>
    <lineage>
        <taxon>Bacteria</taxon>
        <taxon>Pseudomonadati</taxon>
        <taxon>Gemmatimonadota</taxon>
        <taxon>Gemmatimonadia</taxon>
        <taxon>Gemmatimonadales</taxon>
        <taxon>Gemmatimonadaceae</taxon>
        <taxon>Gemmatimonas</taxon>
    </lineage>
</organism>
<reference evidence="1 2" key="1">
    <citation type="submission" date="2020-05" db="EMBL/GenBank/DDBJ databases">
        <title>Complete genome sequence of Gemmatimonas greenlandica TET16.</title>
        <authorList>
            <person name="Zeng Y."/>
        </authorList>
    </citation>
    <scope>NUCLEOTIDE SEQUENCE [LARGE SCALE GENOMIC DNA]</scope>
    <source>
        <strain evidence="1 2">TET16</strain>
    </source>
</reference>